<evidence type="ECO:0000256" key="5">
    <source>
        <dbReference type="ARBA" id="ARBA00022723"/>
    </source>
</evidence>
<dbReference type="Gene3D" id="4.10.60.10">
    <property type="entry name" value="Zinc finger, CCHC-type"/>
    <property type="match status" value="1"/>
</dbReference>
<evidence type="ECO:0000313" key="15">
    <source>
        <dbReference type="EMBL" id="KAF7155021.1"/>
    </source>
</evidence>
<dbReference type="Gene3D" id="3.10.20.90">
    <property type="entry name" value="Phosphatidylinositol 3-kinase Catalytic Subunit, Chain A, domain 1"/>
    <property type="match status" value="1"/>
</dbReference>
<dbReference type="GO" id="GO:0008270">
    <property type="term" value="F:zinc ion binding"/>
    <property type="evidence" value="ECO:0007669"/>
    <property type="project" value="UniProtKB-KW"/>
</dbReference>
<dbReference type="EMBL" id="JACBAE010001404">
    <property type="protein sequence ID" value="KAF7155021.1"/>
    <property type="molecule type" value="Genomic_DNA"/>
</dbReference>
<comment type="similarity">
    <text evidence="3">Belongs to the ODC antizyme family.</text>
</comment>
<evidence type="ECO:0000256" key="9">
    <source>
        <dbReference type="ARBA" id="ARBA00023242"/>
    </source>
</evidence>
<evidence type="ECO:0000259" key="14">
    <source>
        <dbReference type="PROSITE" id="PS51792"/>
    </source>
</evidence>
<dbReference type="Pfam" id="PF02100">
    <property type="entry name" value="ODC_AZ"/>
    <property type="match status" value="1"/>
</dbReference>
<evidence type="ECO:0000256" key="11">
    <source>
        <dbReference type="SAM" id="MobiDB-lite"/>
    </source>
</evidence>
<dbReference type="Pfam" id="PF03226">
    <property type="entry name" value="Yippee-Mis18"/>
    <property type="match status" value="1"/>
</dbReference>
<evidence type="ECO:0000313" key="16">
    <source>
        <dbReference type="Proteomes" id="UP000654922"/>
    </source>
</evidence>
<feature type="domain" description="Yippee" evidence="14">
    <location>
        <begin position="783"/>
        <end position="878"/>
    </location>
</feature>
<dbReference type="SMART" id="SM01180">
    <property type="entry name" value="DWNN"/>
    <property type="match status" value="1"/>
</dbReference>
<dbReference type="InterPro" id="IPR033489">
    <property type="entry name" value="RBBP6"/>
</dbReference>
<feature type="compositionally biased region" description="Basic and acidic residues" evidence="11">
    <location>
        <begin position="374"/>
        <end position="391"/>
    </location>
</feature>
<evidence type="ECO:0008006" key="17">
    <source>
        <dbReference type="Google" id="ProtNLM"/>
    </source>
</evidence>
<feature type="domain" description="CCHC-type" evidence="12">
    <location>
        <begin position="185"/>
        <end position="199"/>
    </location>
</feature>
<dbReference type="SUPFAM" id="SSF57756">
    <property type="entry name" value="Retrovirus zinc finger-like domains"/>
    <property type="match status" value="1"/>
</dbReference>
<accession>A0A8H6PI66</accession>
<feature type="domain" description="DWNN" evidence="13">
    <location>
        <begin position="5"/>
        <end position="78"/>
    </location>
</feature>
<dbReference type="InterPro" id="IPR036875">
    <property type="entry name" value="Znf_CCHC_sf"/>
</dbReference>
<comment type="function">
    <text evidence="1">Ornithine decarboxylase (ODC) antizyme protein that negatively regulates ODC activity and intracellular polyamine biosynthesis in response to increased intracellular polyamine levels. Binds to ODC monomers, inhibiting the assembly of the functional ODC homodimer, and targets the monomers for ubiquitin-independent proteolytic destruction by the 26S proteasome.</text>
</comment>
<reference evidence="15" key="1">
    <citation type="submission" date="2020-06" db="EMBL/GenBank/DDBJ databases">
        <title>Draft genome sequences of strains closely related to Aspergillus parafelis and Aspergillus hiratsukae.</title>
        <authorList>
            <person name="Dos Santos R.A.C."/>
            <person name="Rivero-Menendez O."/>
            <person name="Steenwyk J.L."/>
            <person name="Mead M.E."/>
            <person name="Goldman G.H."/>
            <person name="Alastruey-Izquierdo A."/>
            <person name="Rokas A."/>
        </authorList>
    </citation>
    <scope>NUCLEOTIDE SEQUENCE</scope>
    <source>
        <strain evidence="15">CNM-CM5623</strain>
    </source>
</reference>
<dbReference type="Pfam" id="PF08783">
    <property type="entry name" value="DWNN"/>
    <property type="match status" value="1"/>
</dbReference>
<protein>
    <recommendedName>
        <fullName evidence="17">CCHC-type domain-containing protein</fullName>
    </recommendedName>
</protein>
<feature type="compositionally biased region" description="Polar residues" evidence="11">
    <location>
        <begin position="550"/>
        <end position="560"/>
    </location>
</feature>
<dbReference type="InterPro" id="IPR025829">
    <property type="entry name" value="Zn_knuckle_CX2CX3GHX4C"/>
</dbReference>
<dbReference type="OrthoDB" id="106784at2759"/>
<dbReference type="InterPro" id="IPR034751">
    <property type="entry name" value="Yippee"/>
</dbReference>
<evidence type="ECO:0000259" key="12">
    <source>
        <dbReference type="PROSITE" id="PS50158"/>
    </source>
</evidence>
<evidence type="ECO:0000256" key="6">
    <source>
        <dbReference type="ARBA" id="ARBA00022758"/>
    </source>
</evidence>
<dbReference type="Gene3D" id="3.40.630.60">
    <property type="match status" value="1"/>
</dbReference>
<keyword evidence="8" id="KW-0862">Zinc</keyword>
<evidence type="ECO:0000256" key="4">
    <source>
        <dbReference type="ARBA" id="ARBA00011486"/>
    </source>
</evidence>
<dbReference type="GO" id="GO:0075523">
    <property type="term" value="P:viral translational frameshifting"/>
    <property type="evidence" value="ECO:0007669"/>
    <property type="project" value="UniProtKB-KW"/>
</dbReference>
<dbReference type="InterPro" id="IPR014891">
    <property type="entry name" value="DWNN_domain"/>
</dbReference>
<organism evidence="15 16">
    <name type="scientific">Aspergillus felis</name>
    <dbReference type="NCBI Taxonomy" id="1287682"/>
    <lineage>
        <taxon>Eukaryota</taxon>
        <taxon>Fungi</taxon>
        <taxon>Dikarya</taxon>
        <taxon>Ascomycota</taxon>
        <taxon>Pezizomycotina</taxon>
        <taxon>Eurotiomycetes</taxon>
        <taxon>Eurotiomycetidae</taxon>
        <taxon>Eurotiales</taxon>
        <taxon>Aspergillaceae</taxon>
        <taxon>Aspergillus</taxon>
        <taxon>Aspergillus subgen. Fumigati</taxon>
    </lineage>
</organism>
<dbReference type="PANTHER" id="PTHR15439:SF0">
    <property type="entry name" value="CELL DIVISION CYCLE AND APOPTOSIS REGULATOR PROTEIN 1-RELATED"/>
    <property type="match status" value="1"/>
</dbReference>
<name>A0A8H6PI66_9EURO</name>
<evidence type="ECO:0000256" key="8">
    <source>
        <dbReference type="ARBA" id="ARBA00022833"/>
    </source>
</evidence>
<evidence type="ECO:0000256" key="3">
    <source>
        <dbReference type="ARBA" id="ARBA00008796"/>
    </source>
</evidence>
<dbReference type="InterPro" id="IPR004910">
    <property type="entry name" value="Yippee/Mis18/Cereblon"/>
</dbReference>
<dbReference type="GO" id="GO:0005634">
    <property type="term" value="C:nucleus"/>
    <property type="evidence" value="ECO:0007669"/>
    <property type="project" value="UniProtKB-SubCell"/>
</dbReference>
<dbReference type="GO" id="GO:0006397">
    <property type="term" value="P:mRNA processing"/>
    <property type="evidence" value="ECO:0007669"/>
    <property type="project" value="InterPro"/>
</dbReference>
<feature type="region of interest" description="Disordered" evidence="11">
    <location>
        <begin position="534"/>
        <end position="626"/>
    </location>
</feature>
<dbReference type="GO" id="GO:0006511">
    <property type="term" value="P:ubiquitin-dependent protein catabolic process"/>
    <property type="evidence" value="ECO:0007669"/>
    <property type="project" value="TreeGrafter"/>
</dbReference>
<dbReference type="PROSITE" id="PS51282">
    <property type="entry name" value="DWNN"/>
    <property type="match status" value="1"/>
</dbReference>
<keyword evidence="5" id="KW-0479">Metal-binding</keyword>
<dbReference type="PANTHER" id="PTHR15439">
    <property type="entry name" value="RETINOBLASTOMA-BINDING PROTEIN 6"/>
    <property type="match status" value="1"/>
</dbReference>
<comment type="caution">
    <text evidence="15">The sequence shown here is derived from an EMBL/GenBank/DDBJ whole genome shotgun (WGS) entry which is preliminary data.</text>
</comment>
<keyword evidence="9" id="KW-0539">Nucleus</keyword>
<keyword evidence="6" id="KW-0688">Ribosomal frameshifting</keyword>
<comment type="subcellular location">
    <subcellularLocation>
        <location evidence="2">Nucleus</location>
    </subcellularLocation>
</comment>
<evidence type="ECO:0000256" key="1">
    <source>
        <dbReference type="ARBA" id="ARBA00002307"/>
    </source>
</evidence>
<comment type="subunit">
    <text evidence="4">Interacts with ODC and thereby sterically blocks ODC homodimerization.</text>
</comment>
<evidence type="ECO:0000256" key="2">
    <source>
        <dbReference type="ARBA" id="ARBA00004123"/>
    </source>
</evidence>
<dbReference type="PROSITE" id="PS50158">
    <property type="entry name" value="ZF_CCHC"/>
    <property type="match status" value="1"/>
</dbReference>
<feature type="compositionally biased region" description="Basic and acidic residues" evidence="11">
    <location>
        <begin position="349"/>
        <end position="361"/>
    </location>
</feature>
<dbReference type="GO" id="GO:0003676">
    <property type="term" value="F:nucleic acid binding"/>
    <property type="evidence" value="ECO:0007669"/>
    <property type="project" value="InterPro"/>
</dbReference>
<dbReference type="InterPro" id="IPR016181">
    <property type="entry name" value="Acyl_CoA_acyltransferase"/>
</dbReference>
<feature type="region of interest" description="Disordered" evidence="11">
    <location>
        <begin position="325"/>
        <end position="405"/>
    </location>
</feature>
<gene>
    <name evidence="15" type="ORF">CNMCM5623_005229</name>
</gene>
<dbReference type="GO" id="GO:0061630">
    <property type="term" value="F:ubiquitin protein ligase activity"/>
    <property type="evidence" value="ECO:0007669"/>
    <property type="project" value="InterPro"/>
</dbReference>
<dbReference type="GO" id="GO:0016567">
    <property type="term" value="P:protein ubiquitination"/>
    <property type="evidence" value="ECO:0007669"/>
    <property type="project" value="InterPro"/>
</dbReference>
<dbReference type="AlphaFoldDB" id="A0A8H6PI66"/>
<proteinExistence type="inferred from homology"/>
<sequence length="951" mass="104582">MSSSVHFKFKSQKEPSRVTFDGTGISVFELKREIINQSRLGDGSDFELSIYNEDTGEEYDDDTTIIPRSTSVIARRLPASRPGKGGAARYVSGKMPVSARSAPRNDASMSTRAISNTSNTVSNSVLELNNAQTEEEKINALFNLQASQWKEQQQEMANATPVLFGRGRGKAVNVPDHPPPPGYLCYRCREKGHWIQACPTNNDPKFDGKYRVKRSTGIPRSLQTKVEKPESLALDGSNEDLRNTGVMVNADGDFVIAKPDKAAWELYQEKAKASSAAAAEAAAAEYSKELQSWGLECPIDKQGVLLDNLSVDEEAVSKIKAFENEKADSRKDTQKNLTVHDSSSNSKGSDSERIVAAEKESSSLPSVNGALDPATKKRPADEMPPSTDHEGSNLSPSSKKQKADPIAQAAIVSTNPQTQDSSNEVSSITHDQPMPFGFGFMNPQSMPTMPFTEAGFIGGGMEFMNPLGLPTNGFPNNMTQAWNPMNTLGFDSLQDGIYGSQQSGAMNGYGQANMYSNMGNASMQMMGMNQMAGPIPPNAGFQQGPGVGHFSNQQRTSFSSPFAREEDSPYFRQPVNPQRHQGRHRRIRPSDYRASTTAPRRGPEHSGIPEVPSGSKTPPSSPPLSLPVPSYVGSSWPGNQLPEYKGEATYTIPEECERLFCDKLRAIFIGEMKFAQQELPGMDAYQSRPNWTGHEKRPIRNWVEVWDYVGDAIYRGFLTDMNDERTLFLFFKDSVLGHNLKAGLISLFELASTPMFECSQIVACIPRSQEVTDSEIVRNLGCKGFTGRHGRAYLVSAEPTASAVSMSGSTSQAESLPNTVIQRPVPRQYVTGLHTVSDISCAFCGNVLGWKYVSAEEESQRYKVGKFILETKRIAMSSSWESPCNTNQPVSPGLVSSASSEIINRDEHLEFDSQDEDECEDVFAGIWSPSLAVRRRSRKLDRHLPLFRFPS</sequence>
<evidence type="ECO:0000259" key="13">
    <source>
        <dbReference type="PROSITE" id="PS51282"/>
    </source>
</evidence>
<dbReference type="SUPFAM" id="SSF55729">
    <property type="entry name" value="Acyl-CoA N-acyltransferases (Nat)"/>
    <property type="match status" value="1"/>
</dbReference>
<keyword evidence="7 10" id="KW-0863">Zinc-finger</keyword>
<evidence type="ECO:0000256" key="10">
    <source>
        <dbReference type="PROSITE-ProRule" id="PRU00047"/>
    </source>
</evidence>
<evidence type="ECO:0000256" key="7">
    <source>
        <dbReference type="ARBA" id="ARBA00022771"/>
    </source>
</evidence>
<dbReference type="InterPro" id="IPR038581">
    <property type="entry name" value="ODC_AZ_sf"/>
</dbReference>
<dbReference type="Pfam" id="PF13696">
    <property type="entry name" value="zf-CCHC_2"/>
    <property type="match status" value="1"/>
</dbReference>
<dbReference type="Proteomes" id="UP000654922">
    <property type="component" value="Unassembled WGS sequence"/>
</dbReference>
<feature type="compositionally biased region" description="Basic and acidic residues" evidence="11">
    <location>
        <begin position="325"/>
        <end position="334"/>
    </location>
</feature>
<dbReference type="GO" id="GO:0008073">
    <property type="term" value="F:ornithine decarboxylase inhibitor activity"/>
    <property type="evidence" value="ECO:0007669"/>
    <property type="project" value="InterPro"/>
</dbReference>
<dbReference type="InterPro" id="IPR002993">
    <property type="entry name" value="ODC_AZ"/>
</dbReference>
<dbReference type="PROSITE" id="PS51792">
    <property type="entry name" value="YIPPEE"/>
    <property type="match status" value="1"/>
</dbReference>
<dbReference type="InterPro" id="IPR001878">
    <property type="entry name" value="Znf_CCHC"/>
</dbReference>